<sequence length="317" mass="35533">MVEQNSMILLTLHSAFFAIGFIGNIFILTVHFLDWLKTHDINPCDLIINSIVCSNLFLQGIVVSNQFLYELFKKVYSQSWIIKSFIVIMSSFSFSSLWCSTCLCFYYCVKIVSFKGTLFYKLKANIATMVPWLLVVCFALSWAVALPSYWDLYIDIPASAYNISLLLNRTSVISFNVKSRCHCLFQMYILVTSLAFIIISSSAVAIITSLCKHMRKMARNNDGHGSGKINSHLSAAKTVTFLLILYLAFYGALNTIYNDPTAAGNLYFSLCFLAVSVFPTINAIILISGNRKLMNFVKELLGIKSTDGITEVTVTSQ</sequence>
<feature type="transmembrane region" description="Helical" evidence="13">
    <location>
        <begin position="130"/>
        <end position="150"/>
    </location>
</feature>
<proteinExistence type="inferred from homology"/>
<feature type="transmembrane region" description="Helical" evidence="13">
    <location>
        <begin position="232"/>
        <end position="253"/>
    </location>
</feature>
<feature type="transmembrane region" description="Helical" evidence="13">
    <location>
        <begin position="12"/>
        <end position="34"/>
    </location>
</feature>
<dbReference type="Ensembl" id="ENSLLET00000050533.1">
    <property type="protein sequence ID" value="ENSLLEP00000048637.1"/>
    <property type="gene ID" value="ENSLLEG00000030653.1"/>
</dbReference>
<dbReference type="GO" id="GO:0033038">
    <property type="term" value="F:bitter taste receptor activity"/>
    <property type="evidence" value="ECO:0007669"/>
    <property type="project" value="InterPro"/>
</dbReference>
<dbReference type="GO" id="GO:0016020">
    <property type="term" value="C:membrane"/>
    <property type="evidence" value="ECO:0007669"/>
    <property type="project" value="UniProtKB-SubCell"/>
</dbReference>
<protein>
    <recommendedName>
        <fullName evidence="12">Taste receptor type 2</fullName>
    </recommendedName>
</protein>
<evidence type="ECO:0000256" key="12">
    <source>
        <dbReference type="RuleBase" id="RU004424"/>
    </source>
</evidence>
<dbReference type="Proteomes" id="UP000694569">
    <property type="component" value="Unplaced"/>
</dbReference>
<evidence type="ECO:0000256" key="4">
    <source>
        <dbReference type="ARBA" id="ARBA00022606"/>
    </source>
</evidence>
<keyword evidence="15" id="KW-1185">Reference proteome</keyword>
<dbReference type="AlphaFoldDB" id="A0A8C5WMF3"/>
<evidence type="ECO:0000256" key="9">
    <source>
        <dbReference type="ARBA" id="ARBA00023170"/>
    </source>
</evidence>
<dbReference type="GO" id="GO:0004930">
    <property type="term" value="F:G protein-coupled receptor activity"/>
    <property type="evidence" value="ECO:0007669"/>
    <property type="project" value="UniProtKB-KW"/>
</dbReference>
<keyword evidence="3 12" id="KW-0919">Taste</keyword>
<dbReference type="InterPro" id="IPR007960">
    <property type="entry name" value="TAS2R"/>
</dbReference>
<evidence type="ECO:0000256" key="1">
    <source>
        <dbReference type="ARBA" id="ARBA00004141"/>
    </source>
</evidence>
<evidence type="ECO:0000256" key="11">
    <source>
        <dbReference type="RuleBase" id="RU004423"/>
    </source>
</evidence>
<name>A0A8C5WMF3_9ANUR</name>
<dbReference type="SUPFAM" id="SSF81321">
    <property type="entry name" value="Family A G protein-coupled receptor-like"/>
    <property type="match status" value="1"/>
</dbReference>
<dbReference type="Pfam" id="PF05296">
    <property type="entry name" value="TAS2R"/>
    <property type="match status" value="1"/>
</dbReference>
<dbReference type="Gene3D" id="1.20.1070.10">
    <property type="entry name" value="Rhodopsin 7-helix transmembrane proteins"/>
    <property type="match status" value="1"/>
</dbReference>
<keyword evidence="5 12" id="KW-0812">Transmembrane</keyword>
<dbReference type="PANTHER" id="PTHR11394:SF144">
    <property type="entry name" value="TASTE RECEPTOR TYPE 2"/>
    <property type="match status" value="1"/>
</dbReference>
<feature type="transmembrane region" description="Helical" evidence="13">
    <location>
        <begin position="265"/>
        <end position="288"/>
    </location>
</feature>
<evidence type="ECO:0000256" key="7">
    <source>
        <dbReference type="ARBA" id="ARBA00023040"/>
    </source>
</evidence>
<keyword evidence="9 12" id="KW-0675">Receptor</keyword>
<dbReference type="GeneTree" id="ENSGT01150000286961"/>
<reference evidence="14" key="2">
    <citation type="submission" date="2025-09" db="UniProtKB">
        <authorList>
            <consortium name="Ensembl"/>
        </authorList>
    </citation>
    <scope>IDENTIFICATION</scope>
</reference>
<evidence type="ECO:0000256" key="5">
    <source>
        <dbReference type="ARBA" id="ARBA00022692"/>
    </source>
</evidence>
<keyword evidence="7 12" id="KW-0297">G-protein coupled receptor</keyword>
<evidence type="ECO:0000256" key="2">
    <source>
        <dbReference type="ARBA" id="ARBA00007376"/>
    </source>
</evidence>
<keyword evidence="4 12" id="KW-0716">Sensory transduction</keyword>
<feature type="transmembrane region" description="Helical" evidence="13">
    <location>
        <begin position="185"/>
        <end position="211"/>
    </location>
</feature>
<comment type="similarity">
    <text evidence="2 11">Belongs to the G-protein coupled receptor T2R family.</text>
</comment>
<evidence type="ECO:0000256" key="6">
    <source>
        <dbReference type="ARBA" id="ARBA00022989"/>
    </source>
</evidence>
<evidence type="ECO:0000256" key="13">
    <source>
        <dbReference type="SAM" id="Phobius"/>
    </source>
</evidence>
<keyword evidence="6 13" id="KW-1133">Transmembrane helix</keyword>
<dbReference type="OrthoDB" id="8876749at2759"/>
<keyword evidence="10 12" id="KW-0807">Transducer</keyword>
<accession>A0A8C5WMF3</accession>
<dbReference type="PANTHER" id="PTHR11394">
    <property type="entry name" value="TASTE RECEPTOR TYPE 2"/>
    <property type="match status" value="1"/>
</dbReference>
<evidence type="ECO:0000313" key="15">
    <source>
        <dbReference type="Proteomes" id="UP000694569"/>
    </source>
</evidence>
<evidence type="ECO:0000256" key="8">
    <source>
        <dbReference type="ARBA" id="ARBA00023136"/>
    </source>
</evidence>
<reference evidence="14" key="1">
    <citation type="submission" date="2025-08" db="UniProtKB">
        <authorList>
            <consortium name="Ensembl"/>
        </authorList>
    </citation>
    <scope>IDENTIFICATION</scope>
</reference>
<evidence type="ECO:0000256" key="3">
    <source>
        <dbReference type="ARBA" id="ARBA00022480"/>
    </source>
</evidence>
<dbReference type="FunFam" id="1.20.1070.10:FF:000055">
    <property type="entry name" value="Taste receptor type 2"/>
    <property type="match status" value="1"/>
</dbReference>
<evidence type="ECO:0000313" key="14">
    <source>
        <dbReference type="Ensembl" id="ENSLLEP00000048637.1"/>
    </source>
</evidence>
<evidence type="ECO:0000256" key="10">
    <source>
        <dbReference type="ARBA" id="ARBA00023224"/>
    </source>
</evidence>
<keyword evidence="8 12" id="KW-0472">Membrane</keyword>
<feature type="transmembrane region" description="Helical" evidence="13">
    <location>
        <begin position="80"/>
        <end position="109"/>
    </location>
</feature>
<organism evidence="14 15">
    <name type="scientific">Leptobrachium leishanense</name>
    <name type="common">Leishan spiny toad</name>
    <dbReference type="NCBI Taxonomy" id="445787"/>
    <lineage>
        <taxon>Eukaryota</taxon>
        <taxon>Metazoa</taxon>
        <taxon>Chordata</taxon>
        <taxon>Craniata</taxon>
        <taxon>Vertebrata</taxon>
        <taxon>Euteleostomi</taxon>
        <taxon>Amphibia</taxon>
        <taxon>Batrachia</taxon>
        <taxon>Anura</taxon>
        <taxon>Pelobatoidea</taxon>
        <taxon>Megophryidae</taxon>
        <taxon>Leptobrachium</taxon>
    </lineage>
</organism>
<comment type="subcellular location">
    <subcellularLocation>
        <location evidence="1 12">Membrane</location>
        <topology evidence="1 12">Multi-pass membrane protein</topology>
    </subcellularLocation>
</comment>